<keyword evidence="4" id="KW-1185">Reference proteome</keyword>
<evidence type="ECO:0000313" key="3">
    <source>
        <dbReference type="EMBL" id="KAF4119972.1"/>
    </source>
</evidence>
<dbReference type="InterPro" id="IPR050365">
    <property type="entry name" value="TIM50"/>
</dbReference>
<feature type="region of interest" description="Disordered" evidence="1">
    <location>
        <begin position="1"/>
        <end position="115"/>
    </location>
</feature>
<evidence type="ECO:0000256" key="1">
    <source>
        <dbReference type="SAM" id="MobiDB-lite"/>
    </source>
</evidence>
<dbReference type="NCBIfam" id="TIGR02251">
    <property type="entry name" value="HIF-SF_euk"/>
    <property type="match status" value="1"/>
</dbReference>
<dbReference type="GeneID" id="55969611"/>
<feature type="compositionally biased region" description="Basic and acidic residues" evidence="1">
    <location>
        <begin position="46"/>
        <end position="59"/>
    </location>
</feature>
<dbReference type="InterPro" id="IPR011948">
    <property type="entry name" value="Dullard_phosphatase"/>
</dbReference>
<dbReference type="SMART" id="SM00577">
    <property type="entry name" value="CPDc"/>
    <property type="match status" value="1"/>
</dbReference>
<evidence type="ECO:0000259" key="2">
    <source>
        <dbReference type="PROSITE" id="PS50969"/>
    </source>
</evidence>
<accession>A0A9P5CZ14</accession>
<dbReference type="PROSITE" id="PS50969">
    <property type="entry name" value="FCP1"/>
    <property type="match status" value="1"/>
</dbReference>
<dbReference type="Pfam" id="PF03031">
    <property type="entry name" value="NIF"/>
    <property type="match status" value="1"/>
</dbReference>
<dbReference type="GO" id="GO:0016791">
    <property type="term" value="F:phosphatase activity"/>
    <property type="evidence" value="ECO:0007669"/>
    <property type="project" value="InterPro"/>
</dbReference>
<dbReference type="Gene3D" id="3.40.50.1000">
    <property type="entry name" value="HAD superfamily/HAD-like"/>
    <property type="match status" value="1"/>
</dbReference>
<dbReference type="PANTHER" id="PTHR12210">
    <property type="entry name" value="DULLARD PROTEIN PHOSPHATASE"/>
    <property type="match status" value="1"/>
</dbReference>
<feature type="domain" description="FCP1 homology" evidence="2">
    <location>
        <begin position="331"/>
        <end position="516"/>
    </location>
</feature>
<protein>
    <recommendedName>
        <fullName evidence="2">FCP1 homology domain-containing protein</fullName>
    </recommendedName>
</protein>
<evidence type="ECO:0000313" key="4">
    <source>
        <dbReference type="Proteomes" id="UP000749293"/>
    </source>
</evidence>
<dbReference type="InterPro" id="IPR036412">
    <property type="entry name" value="HAD-like_sf"/>
</dbReference>
<gene>
    <name evidence="3" type="ORF">GMORB2_3383</name>
</gene>
<organism evidence="3 4">
    <name type="scientific">Geosmithia morbida</name>
    <dbReference type="NCBI Taxonomy" id="1094350"/>
    <lineage>
        <taxon>Eukaryota</taxon>
        <taxon>Fungi</taxon>
        <taxon>Dikarya</taxon>
        <taxon>Ascomycota</taxon>
        <taxon>Pezizomycotina</taxon>
        <taxon>Sordariomycetes</taxon>
        <taxon>Hypocreomycetidae</taxon>
        <taxon>Hypocreales</taxon>
        <taxon>Bionectriaceae</taxon>
        <taxon>Geosmithia</taxon>
    </lineage>
</organism>
<comment type="caution">
    <text evidence="3">The sequence shown here is derived from an EMBL/GenBank/DDBJ whole genome shotgun (WGS) entry which is preliminary data.</text>
</comment>
<dbReference type="RefSeq" id="XP_035318624.1">
    <property type="nucleotide sequence ID" value="XM_035465359.1"/>
</dbReference>
<dbReference type="InterPro" id="IPR004274">
    <property type="entry name" value="FCP1_dom"/>
</dbReference>
<sequence>MNSLNIISRVSPPSTPTKSRSNSLNLDPASLLAHTDDEADAAPEPAGEKESSSYEHADTMDASIPHRTAIDDSPYRQQHHQQQQQHDRHDYDGVSEDTPLLSEKKPSSGKRSSWWHSVPRSLTSSIIGSIRWVFATLASPGVYLIACFYDDQGLFSPWAQIKVLFGFRRPPKDKLAVDPEPYTSSDLDPVHASHRSPHADRPPSRRSCVAVASDSSESEDARPVPSPSLLPARQHHTRSKSANTADDLGPSRKSIRIKLNHDEGLERRRHRKTQSAVARTRASELGGEELSAHLKSPTSPIAALTKYPRAPAPPRPLIPRRQPSYLNIEPSRKPTKTLILDLDETLIHSMSKGGRMSTGHMVEVRLNAASLGMGGGGGNGGGGGGGGSQPVGQHPILYWVNKRPFCDEFLRRVVKWFNLVIFTASVQEYADPVIDWLESEKKFFSARYYRQHCTYRQGAYIKDLSAVEPDLSSVMILDNSPLSYMFHEDNSIPIQGWINDPTDSDLMHLIPFLEGLQYVHDVRSLLALRGGEDGHTAASA</sequence>
<dbReference type="OrthoDB" id="277011at2759"/>
<dbReference type="SUPFAM" id="SSF56784">
    <property type="entry name" value="HAD-like"/>
    <property type="match status" value="1"/>
</dbReference>
<feature type="compositionally biased region" description="Polar residues" evidence="1">
    <location>
        <begin position="1"/>
        <end position="25"/>
    </location>
</feature>
<dbReference type="EMBL" id="JAANYQ010000019">
    <property type="protein sequence ID" value="KAF4119972.1"/>
    <property type="molecule type" value="Genomic_DNA"/>
</dbReference>
<feature type="region of interest" description="Disordered" evidence="1">
    <location>
        <begin position="174"/>
        <end position="329"/>
    </location>
</feature>
<proteinExistence type="predicted"/>
<name>A0A9P5CZ14_9HYPO</name>
<dbReference type="FunFam" id="3.40.50.1000:FF:000089">
    <property type="entry name" value="NIF domain protein"/>
    <property type="match status" value="1"/>
</dbReference>
<dbReference type="CDD" id="cd07521">
    <property type="entry name" value="HAD_FCP1-like"/>
    <property type="match status" value="1"/>
</dbReference>
<dbReference type="AlphaFoldDB" id="A0A9P5CZ14"/>
<dbReference type="Proteomes" id="UP000749293">
    <property type="component" value="Unassembled WGS sequence"/>
</dbReference>
<reference evidence="3" key="1">
    <citation type="submission" date="2020-03" db="EMBL/GenBank/DDBJ databases">
        <title>Site-based positive gene gene selection in Geosmithia morbida across the United States reveals a broad range of putative effectors and factors for local host and environmental adapation.</title>
        <authorList>
            <person name="Onufrak A."/>
            <person name="Murdoch R.W."/>
            <person name="Gazis R."/>
            <person name="Huff M."/>
            <person name="Staton M."/>
            <person name="Klingeman W."/>
            <person name="Hadziabdic D."/>
        </authorList>
    </citation>
    <scope>NUCLEOTIDE SEQUENCE</scope>
    <source>
        <strain evidence="3">1262</strain>
    </source>
</reference>
<dbReference type="InterPro" id="IPR023214">
    <property type="entry name" value="HAD_sf"/>
</dbReference>